<dbReference type="RefSeq" id="WP_169266790.1">
    <property type="nucleotide sequence ID" value="NZ_QMEC01000094.1"/>
</dbReference>
<dbReference type="InterPro" id="IPR025497">
    <property type="entry name" value="PatA-like_N"/>
</dbReference>
<protein>
    <recommendedName>
        <fullName evidence="1">PatA-like N-terminal domain-containing protein</fullName>
    </recommendedName>
</protein>
<organism evidence="2 3">
    <name type="scientific">Brasilonema octagenarum UFV-OR1</name>
    <dbReference type="NCBI Taxonomy" id="417115"/>
    <lineage>
        <taxon>Bacteria</taxon>
        <taxon>Bacillati</taxon>
        <taxon>Cyanobacteriota</taxon>
        <taxon>Cyanophyceae</taxon>
        <taxon>Nostocales</taxon>
        <taxon>Scytonemataceae</taxon>
        <taxon>Brasilonema</taxon>
        <taxon>Octagenarum group</taxon>
    </lineage>
</organism>
<evidence type="ECO:0000259" key="1">
    <source>
        <dbReference type="Pfam" id="PF14332"/>
    </source>
</evidence>
<feature type="domain" description="PatA-like N-terminal" evidence="1">
    <location>
        <begin position="4"/>
        <end position="166"/>
    </location>
</feature>
<evidence type="ECO:0000313" key="3">
    <source>
        <dbReference type="Proteomes" id="UP000762253"/>
    </source>
</evidence>
<dbReference type="PANTHER" id="PTHR36304">
    <property type="entry name" value="DOMAIN GTPASE-ACTIVATING PROTEIN, PUTATIVE-RELATED-RELATED"/>
    <property type="match status" value="1"/>
</dbReference>
<dbReference type="Proteomes" id="UP000762253">
    <property type="component" value="Unassembled WGS sequence"/>
</dbReference>
<keyword evidence="3" id="KW-1185">Reference proteome</keyword>
<name>A0ABX1MBQ8_9CYAN</name>
<proteinExistence type="predicted"/>
<accession>A0ABX1MBQ8</accession>
<dbReference type="EMBL" id="QMEC01000094">
    <property type="protein sequence ID" value="NMF65215.1"/>
    <property type="molecule type" value="Genomic_DNA"/>
</dbReference>
<reference evidence="2 3" key="1">
    <citation type="submission" date="2018-06" db="EMBL/GenBank/DDBJ databases">
        <title>Comparative genomics of Brasilonema spp. strains.</title>
        <authorList>
            <person name="Alvarenga D.O."/>
            <person name="Fiore M.F."/>
            <person name="Varani A.M."/>
        </authorList>
    </citation>
    <scope>NUCLEOTIDE SEQUENCE [LARGE SCALE GENOMIC DNA]</scope>
    <source>
        <strain evidence="2 3">UFV-OR1</strain>
    </source>
</reference>
<comment type="caution">
    <text evidence="2">The sequence shown here is derived from an EMBL/GenBank/DDBJ whole genome shotgun (WGS) entry which is preliminary data.</text>
</comment>
<evidence type="ECO:0000313" key="2">
    <source>
        <dbReference type="EMBL" id="NMF65215.1"/>
    </source>
</evidence>
<sequence>MIFTGNLAEFPLPSIFQLLEQGNNTGLLTIRTLAADVTAFKPVYYIWLYQGRIVAAADRLDEKGLLSMIAQRGWVSQDVALRMAQICRANTPIGLCLKFQGLLQAEQLKLLFRIQVVEQVSVLFELKDGQFEFDAEADLPHSEMTGISIPATEITLIGLRLLQDWSVLAQQLPELSLILSNKNITQQLDSLELQVWQLANGTISLGEIANQLELAVEKVQQIAFRLLRSDLVEEVFLTSASRNEVTQTTFVAENLLESIVDSSRQIDNTQPLNHIVAQTTPVAENLPESIVDSSRQIDNTQPLSDIVTQTTSVAENLPESVVDSSSQTNVFQSFLKKLGRWLRLIRSFFQGLFSFDRSKT</sequence>
<dbReference type="Pfam" id="PF14332">
    <property type="entry name" value="DUF4388"/>
    <property type="match status" value="1"/>
</dbReference>
<gene>
    <name evidence="2" type="ORF">DP115_21595</name>
</gene>
<dbReference type="PANTHER" id="PTHR36304:SF4">
    <property type="entry name" value="DUF4388 DOMAIN-CONTAINING PROTEIN"/>
    <property type="match status" value="1"/>
</dbReference>